<organism evidence="1 2">
    <name type="scientific">Ramlibacter agri</name>
    <dbReference type="NCBI Taxonomy" id="2728837"/>
    <lineage>
        <taxon>Bacteria</taxon>
        <taxon>Pseudomonadati</taxon>
        <taxon>Pseudomonadota</taxon>
        <taxon>Betaproteobacteria</taxon>
        <taxon>Burkholderiales</taxon>
        <taxon>Comamonadaceae</taxon>
        <taxon>Ramlibacter</taxon>
    </lineage>
</organism>
<gene>
    <name evidence="1" type="ORF">HHL11_28160</name>
</gene>
<sequence length="63" mass="7229">MPGRIVYLDPEVKPPEYRVPRGRSGVGAQSALETLLQDLERIRRAREAYGEVPRGSDELQFRF</sequence>
<dbReference type="EMBL" id="JABBFX010000003">
    <property type="protein sequence ID" value="NML47657.1"/>
    <property type="molecule type" value="Genomic_DNA"/>
</dbReference>
<evidence type="ECO:0000313" key="2">
    <source>
        <dbReference type="Proteomes" id="UP000541185"/>
    </source>
</evidence>
<accession>A0A848HB21</accession>
<protein>
    <submittedName>
        <fullName evidence="1">Uncharacterized protein</fullName>
    </submittedName>
</protein>
<dbReference type="AlphaFoldDB" id="A0A848HB21"/>
<dbReference type="Proteomes" id="UP000541185">
    <property type="component" value="Unassembled WGS sequence"/>
</dbReference>
<evidence type="ECO:0000313" key="1">
    <source>
        <dbReference type="EMBL" id="NML47657.1"/>
    </source>
</evidence>
<proteinExistence type="predicted"/>
<reference evidence="1 2" key="1">
    <citation type="submission" date="2020-04" db="EMBL/GenBank/DDBJ databases">
        <title>Ramlibacter sp. G-1-2-2 isolated from soil.</title>
        <authorList>
            <person name="Dahal R.H."/>
        </authorList>
    </citation>
    <scope>NUCLEOTIDE SEQUENCE [LARGE SCALE GENOMIC DNA]</scope>
    <source>
        <strain evidence="1 2">G-1-2-2</strain>
    </source>
</reference>
<keyword evidence="2" id="KW-1185">Reference proteome</keyword>
<name>A0A848HB21_9BURK</name>
<dbReference type="RefSeq" id="WP_169421922.1">
    <property type="nucleotide sequence ID" value="NZ_JABBFX010000003.1"/>
</dbReference>
<comment type="caution">
    <text evidence="1">The sequence shown here is derived from an EMBL/GenBank/DDBJ whole genome shotgun (WGS) entry which is preliminary data.</text>
</comment>